<evidence type="ECO:0000313" key="5">
    <source>
        <dbReference type="Proteomes" id="UP000007305"/>
    </source>
</evidence>
<dbReference type="PANTHER" id="PTHR31351">
    <property type="entry name" value="EXPRESSED PROTEIN"/>
    <property type="match status" value="1"/>
</dbReference>
<feature type="domain" description="VAN3-binding protein-like auxin canalisation" evidence="2">
    <location>
        <begin position="102"/>
        <end position="262"/>
    </location>
</feature>
<evidence type="ECO:0000313" key="4">
    <source>
        <dbReference type="EnsemblPlants" id="Zm00001eb391240_P001"/>
    </source>
</evidence>
<dbReference type="Pfam" id="PF05703">
    <property type="entry name" value="Auxin_canalis"/>
    <property type="match status" value="1"/>
</dbReference>
<dbReference type="Proteomes" id="UP000007305">
    <property type="component" value="Chromosome 9"/>
</dbReference>
<feature type="compositionally biased region" description="Basic residues" evidence="1">
    <location>
        <begin position="114"/>
        <end position="136"/>
    </location>
</feature>
<evidence type="ECO:0000259" key="2">
    <source>
        <dbReference type="Pfam" id="PF05703"/>
    </source>
</evidence>
<feature type="region of interest" description="Disordered" evidence="1">
    <location>
        <begin position="101"/>
        <end position="146"/>
    </location>
</feature>
<reference evidence="5" key="1">
    <citation type="journal article" date="2009" name="Science">
        <title>The B73 maize genome: complexity, diversity, and dynamics.</title>
        <authorList>
            <person name="Schnable P.S."/>
            <person name="Ware D."/>
            <person name="Fulton R.S."/>
            <person name="Stein J.C."/>
            <person name="Wei F."/>
            <person name="Pasternak S."/>
            <person name="Liang C."/>
            <person name="Zhang J."/>
            <person name="Fulton L."/>
            <person name="Graves T.A."/>
            <person name="Minx P."/>
            <person name="Reily A.D."/>
            <person name="Courtney L."/>
            <person name="Kruchowski S.S."/>
            <person name="Tomlinson C."/>
            <person name="Strong C."/>
            <person name="Delehaunty K."/>
            <person name="Fronick C."/>
            <person name="Courtney B."/>
            <person name="Rock S.M."/>
            <person name="Belter E."/>
            <person name="Du F."/>
            <person name="Kim K."/>
            <person name="Abbott R.M."/>
            <person name="Cotton M."/>
            <person name="Levy A."/>
            <person name="Marchetto P."/>
            <person name="Ochoa K."/>
            <person name="Jackson S.M."/>
            <person name="Gillam B."/>
            <person name="Chen W."/>
            <person name="Yan L."/>
            <person name="Higginbotham J."/>
            <person name="Cardenas M."/>
            <person name="Waligorski J."/>
            <person name="Applebaum E."/>
            <person name="Phelps L."/>
            <person name="Falcone J."/>
            <person name="Kanchi K."/>
            <person name="Thane T."/>
            <person name="Scimone A."/>
            <person name="Thane N."/>
            <person name="Henke J."/>
            <person name="Wang T."/>
            <person name="Ruppert J."/>
            <person name="Shah N."/>
            <person name="Rotter K."/>
            <person name="Hodges J."/>
            <person name="Ingenthron E."/>
            <person name="Cordes M."/>
            <person name="Kohlberg S."/>
            <person name="Sgro J."/>
            <person name="Delgado B."/>
            <person name="Mead K."/>
            <person name="Chinwalla A."/>
            <person name="Leonard S."/>
            <person name="Crouse K."/>
            <person name="Collura K."/>
            <person name="Kudrna D."/>
            <person name="Currie J."/>
            <person name="He R."/>
            <person name="Angelova A."/>
            <person name="Rajasekar S."/>
            <person name="Mueller T."/>
            <person name="Lomeli R."/>
            <person name="Scara G."/>
            <person name="Ko A."/>
            <person name="Delaney K."/>
            <person name="Wissotski M."/>
            <person name="Lopez G."/>
            <person name="Campos D."/>
            <person name="Braidotti M."/>
            <person name="Ashley E."/>
            <person name="Golser W."/>
            <person name="Kim H."/>
            <person name="Lee S."/>
            <person name="Lin J."/>
            <person name="Dujmic Z."/>
            <person name="Kim W."/>
            <person name="Talag J."/>
            <person name="Zuccolo A."/>
            <person name="Fan C."/>
            <person name="Sebastian A."/>
            <person name="Kramer M."/>
            <person name="Spiegel L."/>
            <person name="Nascimento L."/>
            <person name="Zutavern T."/>
            <person name="Miller B."/>
            <person name="Ambroise C."/>
            <person name="Muller S."/>
            <person name="Spooner W."/>
            <person name="Narechania A."/>
            <person name="Ren L."/>
            <person name="Wei S."/>
            <person name="Kumari S."/>
            <person name="Faga B."/>
            <person name="Levy M.J."/>
            <person name="McMahan L."/>
            <person name="Van Buren P."/>
            <person name="Vaughn M.W."/>
            <person name="Ying K."/>
            <person name="Yeh C.-T."/>
            <person name="Emrich S.J."/>
            <person name="Jia Y."/>
            <person name="Kalyanaraman A."/>
            <person name="Hsia A.-P."/>
            <person name="Barbazuk W.B."/>
            <person name="Baucom R.S."/>
            <person name="Brutnell T.P."/>
            <person name="Carpita N.C."/>
            <person name="Chaparro C."/>
            <person name="Chia J.-M."/>
            <person name="Deragon J.-M."/>
            <person name="Estill J.C."/>
            <person name="Fu Y."/>
            <person name="Jeddeloh J.A."/>
            <person name="Han Y."/>
            <person name="Lee H."/>
            <person name="Li P."/>
            <person name="Lisch D.R."/>
            <person name="Liu S."/>
            <person name="Liu Z."/>
            <person name="Nagel D.H."/>
            <person name="McCann M.C."/>
            <person name="SanMiguel P."/>
            <person name="Myers A.M."/>
            <person name="Nettleton D."/>
            <person name="Nguyen J."/>
            <person name="Penning B.W."/>
            <person name="Ponnala L."/>
            <person name="Schneider K.L."/>
            <person name="Schwartz D.C."/>
            <person name="Sharma A."/>
            <person name="Soderlund C."/>
            <person name="Springer N.M."/>
            <person name="Sun Q."/>
            <person name="Wang H."/>
            <person name="Waterman M."/>
            <person name="Westerman R."/>
            <person name="Wolfgruber T.K."/>
            <person name="Yang L."/>
            <person name="Yu Y."/>
            <person name="Zhang L."/>
            <person name="Zhou S."/>
            <person name="Zhu Q."/>
            <person name="Bennetzen J.L."/>
            <person name="Dawe R.K."/>
            <person name="Jiang J."/>
            <person name="Jiang N."/>
            <person name="Presting G.G."/>
            <person name="Wessler S.R."/>
            <person name="Aluru S."/>
            <person name="Martienssen R.A."/>
            <person name="Clifton S.W."/>
            <person name="McCombie W.R."/>
            <person name="Wing R.A."/>
            <person name="Wilson R.K."/>
        </authorList>
    </citation>
    <scope>NUCLEOTIDE SEQUENCE [LARGE SCALE GENOMIC DNA]</scope>
    <source>
        <strain evidence="5">cv. B73</strain>
    </source>
</reference>
<accession>A0A804R8R6</accession>
<protein>
    <recommendedName>
        <fullName evidence="6">VAN3-binding protein-like auxin canalisation domain-containing protein</fullName>
    </recommendedName>
</protein>
<sequence>MAMEKGWKARDAAGAFMMDLELVAEETDDAVPSIPPPQTPLEPMEYLSRSWSVSASEISKILLGGGKKSSVAAASRLPEVTIPEQSALATTSSVVPLPCHQQNRAARRSSTSSGHHHQSIGKWFQVHHRETRRAKQSSKEKQRAEKAHVHAMVSVARVAAAVAAVASATSSNAQATTTKMATAMASATELLASHCVEAAQHAGARHDQVAAAVQAAVGVRSPGDLMTLTAAAATALRGAATLRQRAQRETRSNASILLPYEKAANSWSPDIWCKEGALLKRARKGGLHKIRVCIYINKRSEVILKLKSKHIGGALTKKNKNRCRRGLRRIQRASDVG</sequence>
<dbReference type="EnsemblPlants" id="Zm00001eb391240_T001">
    <property type="protein sequence ID" value="Zm00001eb391240_P001"/>
    <property type="gene ID" value="Zm00001eb391240"/>
</dbReference>
<reference evidence="4" key="2">
    <citation type="submission" date="2019-07" db="EMBL/GenBank/DDBJ databases">
        <authorList>
            <person name="Seetharam A."/>
            <person name="Woodhouse M."/>
            <person name="Cannon E."/>
        </authorList>
    </citation>
    <scope>NUCLEOTIDE SEQUENCE [LARGE SCALE GENOMIC DNA]</scope>
    <source>
        <strain evidence="4">cv. B73</strain>
    </source>
</reference>
<dbReference type="Gramene" id="Zm00001eb391240_T001">
    <property type="protein sequence ID" value="Zm00001eb391240_P001"/>
    <property type="gene ID" value="Zm00001eb391240"/>
</dbReference>
<name>A0A804R8R6_MAIZE</name>
<organism evidence="4 5">
    <name type="scientific">Zea mays</name>
    <name type="common">Maize</name>
    <dbReference type="NCBI Taxonomy" id="4577"/>
    <lineage>
        <taxon>Eukaryota</taxon>
        <taxon>Viridiplantae</taxon>
        <taxon>Streptophyta</taxon>
        <taxon>Embryophyta</taxon>
        <taxon>Tracheophyta</taxon>
        <taxon>Spermatophyta</taxon>
        <taxon>Magnoliopsida</taxon>
        <taxon>Liliopsida</taxon>
        <taxon>Poales</taxon>
        <taxon>Poaceae</taxon>
        <taxon>PACMAD clade</taxon>
        <taxon>Panicoideae</taxon>
        <taxon>Andropogonodae</taxon>
        <taxon>Andropogoneae</taxon>
        <taxon>Tripsacinae</taxon>
        <taxon>Zea</taxon>
    </lineage>
</organism>
<dbReference type="PANTHER" id="PTHR31351:SF39">
    <property type="entry name" value="EXPRESSED PROTEIN"/>
    <property type="match status" value="1"/>
</dbReference>
<feature type="domain" description="Pleckstrin-like plant" evidence="3">
    <location>
        <begin position="278"/>
        <end position="321"/>
    </location>
</feature>
<dbReference type="InterPro" id="IPR013666">
    <property type="entry name" value="PH_pln"/>
</dbReference>
<dbReference type="InterPro" id="IPR040269">
    <property type="entry name" value="VAB"/>
</dbReference>
<reference evidence="4" key="3">
    <citation type="submission" date="2021-05" db="UniProtKB">
        <authorList>
            <consortium name="EnsemblPlants"/>
        </authorList>
    </citation>
    <scope>IDENTIFICATION</scope>
    <source>
        <strain evidence="4">cv. B73</strain>
    </source>
</reference>
<keyword evidence="5" id="KW-1185">Reference proteome</keyword>
<evidence type="ECO:0000259" key="3">
    <source>
        <dbReference type="Pfam" id="PF08458"/>
    </source>
</evidence>
<proteinExistence type="predicted"/>
<dbReference type="OrthoDB" id="1897931at2759"/>
<dbReference type="InterPro" id="IPR008546">
    <property type="entry name" value="VAN3-bd-like_auxin_canal"/>
</dbReference>
<dbReference type="AlphaFoldDB" id="A0A804R8R6"/>
<evidence type="ECO:0008006" key="6">
    <source>
        <dbReference type="Google" id="ProtNLM"/>
    </source>
</evidence>
<evidence type="ECO:0000256" key="1">
    <source>
        <dbReference type="SAM" id="MobiDB-lite"/>
    </source>
</evidence>
<dbReference type="Pfam" id="PF08458">
    <property type="entry name" value="PH_2"/>
    <property type="match status" value="1"/>
</dbReference>
<feature type="compositionally biased region" description="Basic and acidic residues" evidence="1">
    <location>
        <begin position="137"/>
        <end position="146"/>
    </location>
</feature>
<gene>
    <name evidence="4" type="primary">LOC103638937</name>
</gene>
<feature type="compositionally biased region" description="Polar residues" evidence="1">
    <location>
        <begin position="101"/>
        <end position="113"/>
    </location>
</feature>